<evidence type="ECO:0000256" key="6">
    <source>
        <dbReference type="ARBA" id="ARBA00022753"/>
    </source>
</evidence>
<evidence type="ECO:0000259" key="16">
    <source>
        <dbReference type="Pfam" id="PF01490"/>
    </source>
</evidence>
<keyword evidence="7" id="KW-0029">Amino-acid transport</keyword>
<feature type="transmembrane region" description="Helical" evidence="15">
    <location>
        <begin position="48"/>
        <end position="70"/>
    </location>
</feature>
<keyword evidence="10 15" id="KW-0472">Membrane</keyword>
<dbReference type="AlphaFoldDB" id="A0A0P4WMQ9"/>
<evidence type="ECO:0000256" key="13">
    <source>
        <dbReference type="ARBA" id="ARBA00023228"/>
    </source>
</evidence>
<comment type="subcellular location">
    <subcellularLocation>
        <location evidence="1">Late endosome membrane</location>
        <topology evidence="1">Multi-pass membrane protein</topology>
    </subcellularLocation>
    <subcellularLocation>
        <location evidence="2">Lysosome membrane</location>
        <topology evidence="2">Multi-pass membrane protein</topology>
    </subcellularLocation>
</comment>
<evidence type="ECO:0000256" key="1">
    <source>
        <dbReference type="ARBA" id="ARBA00004107"/>
    </source>
</evidence>
<evidence type="ECO:0000256" key="12">
    <source>
        <dbReference type="ARBA" id="ARBA00023180"/>
    </source>
</evidence>
<evidence type="ECO:0000256" key="14">
    <source>
        <dbReference type="ARBA" id="ARBA00038442"/>
    </source>
</evidence>
<keyword evidence="8 15" id="KW-1133">Transmembrane helix</keyword>
<reference evidence="17" key="1">
    <citation type="submission" date="2015-09" db="EMBL/GenBank/DDBJ databases">
        <title>Scylla olivacea transcriptome.</title>
        <authorList>
            <person name="Ikhwanuddin M."/>
        </authorList>
    </citation>
    <scope>NUCLEOTIDE SEQUENCE</scope>
</reference>
<feature type="transmembrane region" description="Helical" evidence="15">
    <location>
        <begin position="131"/>
        <end position="152"/>
    </location>
</feature>
<keyword evidence="5" id="KW-0479">Metal-binding</keyword>
<dbReference type="Pfam" id="PF01490">
    <property type="entry name" value="Aa_trans"/>
    <property type="match status" value="1"/>
</dbReference>
<evidence type="ECO:0000256" key="9">
    <source>
        <dbReference type="ARBA" id="ARBA00023053"/>
    </source>
</evidence>
<evidence type="ECO:0000256" key="5">
    <source>
        <dbReference type="ARBA" id="ARBA00022723"/>
    </source>
</evidence>
<dbReference type="PANTHER" id="PTHR22950">
    <property type="entry name" value="AMINO ACID TRANSPORTER"/>
    <property type="match status" value="1"/>
</dbReference>
<keyword evidence="4 15" id="KW-0812">Transmembrane</keyword>
<keyword evidence="12" id="KW-0325">Glycoprotein</keyword>
<evidence type="ECO:0000256" key="2">
    <source>
        <dbReference type="ARBA" id="ARBA00004155"/>
    </source>
</evidence>
<feature type="transmembrane region" description="Helical" evidence="15">
    <location>
        <begin position="90"/>
        <end position="110"/>
    </location>
</feature>
<feature type="domain" description="Amino acid transporter transmembrane" evidence="16">
    <location>
        <begin position="11"/>
        <end position="209"/>
    </location>
</feature>
<keyword evidence="3" id="KW-0813">Transport</keyword>
<feature type="transmembrane region" description="Helical" evidence="15">
    <location>
        <begin position="194"/>
        <end position="213"/>
    </location>
</feature>
<evidence type="ECO:0000256" key="7">
    <source>
        <dbReference type="ARBA" id="ARBA00022970"/>
    </source>
</evidence>
<evidence type="ECO:0000256" key="15">
    <source>
        <dbReference type="SAM" id="Phobius"/>
    </source>
</evidence>
<evidence type="ECO:0000313" key="17">
    <source>
        <dbReference type="EMBL" id="JAI62569.1"/>
    </source>
</evidence>
<evidence type="ECO:0000256" key="11">
    <source>
        <dbReference type="ARBA" id="ARBA00023157"/>
    </source>
</evidence>
<dbReference type="InterPro" id="IPR013057">
    <property type="entry name" value="AA_transpt_TM"/>
</dbReference>
<evidence type="ECO:0000256" key="4">
    <source>
        <dbReference type="ARBA" id="ARBA00022692"/>
    </source>
</evidence>
<dbReference type="EMBL" id="GDRN01078492">
    <property type="protein sequence ID" value="JAI62569.1"/>
    <property type="molecule type" value="Transcribed_RNA"/>
</dbReference>
<dbReference type="GO" id="GO:0046872">
    <property type="term" value="F:metal ion binding"/>
    <property type="evidence" value="ECO:0007669"/>
    <property type="project" value="UniProtKB-KW"/>
</dbReference>
<name>A0A0P4WMQ9_SCYOL</name>
<feature type="transmembrane region" description="Helical" evidence="15">
    <location>
        <begin position="12"/>
        <end position="36"/>
    </location>
</feature>
<evidence type="ECO:0000256" key="8">
    <source>
        <dbReference type="ARBA" id="ARBA00022989"/>
    </source>
</evidence>
<feature type="transmembrane region" description="Helical" evidence="15">
    <location>
        <begin position="158"/>
        <end position="182"/>
    </location>
</feature>
<comment type="similarity">
    <text evidence="14">Belongs to the amino acid/polyamine transporter 2 family. SLC38A9 subfamily.</text>
</comment>
<keyword evidence="9" id="KW-0915">Sodium</keyword>
<keyword evidence="6" id="KW-0967">Endosome</keyword>
<dbReference type="PANTHER" id="PTHR22950:SF244">
    <property type="entry name" value="NEUTRAL AMINO ACID TRANSPORTER 9"/>
    <property type="match status" value="1"/>
</dbReference>
<dbReference type="GO" id="GO:0005765">
    <property type="term" value="C:lysosomal membrane"/>
    <property type="evidence" value="ECO:0007669"/>
    <property type="project" value="UniProtKB-SubCell"/>
</dbReference>
<organism evidence="17">
    <name type="scientific">Scylla olivacea</name>
    <name type="common">Orange mud crab</name>
    <name type="synonym">Cancer olivacea</name>
    <dbReference type="NCBI Taxonomy" id="85551"/>
    <lineage>
        <taxon>Eukaryota</taxon>
        <taxon>Metazoa</taxon>
        <taxon>Ecdysozoa</taxon>
        <taxon>Arthropoda</taxon>
        <taxon>Crustacea</taxon>
        <taxon>Multicrustacea</taxon>
        <taxon>Malacostraca</taxon>
        <taxon>Eumalacostraca</taxon>
        <taxon>Eucarida</taxon>
        <taxon>Decapoda</taxon>
        <taxon>Pleocyemata</taxon>
        <taxon>Brachyura</taxon>
        <taxon>Eubrachyura</taxon>
        <taxon>Portunoidea</taxon>
        <taxon>Portunidae</taxon>
        <taxon>Portuninae</taxon>
        <taxon>Scylla</taxon>
    </lineage>
</organism>
<keyword evidence="11" id="KW-1015">Disulfide bond</keyword>
<keyword evidence="13" id="KW-0458">Lysosome</keyword>
<protein>
    <recommendedName>
        <fullName evidence="16">Amino acid transporter transmembrane domain-containing protein</fullName>
    </recommendedName>
</protein>
<sequence length="215" mass="24366">MPKSSLTSTPLNSFMCLTGTLSLAYFIHNCVVTIMQGNRHQENNVRDLTISYFLVAATYIPIGVLFYTTFPLPKFCVVDNFLDNFPPHDVVLAVVRGFLFFQILTVYPLLSFFIRNQLFTYFLGAGHEFRLWRVVLLNVVLVTMSVLVAILFPSIGFIIRWVGAIAGLAYIFILPCLTYMVALYTKNRLSTPQIILHSTIIIIGIGNFVSQFFTE</sequence>
<evidence type="ECO:0000256" key="3">
    <source>
        <dbReference type="ARBA" id="ARBA00022448"/>
    </source>
</evidence>
<dbReference type="GO" id="GO:0031902">
    <property type="term" value="C:late endosome membrane"/>
    <property type="evidence" value="ECO:0007669"/>
    <property type="project" value="UniProtKB-SubCell"/>
</dbReference>
<evidence type="ECO:0000256" key="10">
    <source>
        <dbReference type="ARBA" id="ARBA00023136"/>
    </source>
</evidence>
<proteinExistence type="inferred from homology"/>
<accession>A0A0P4WMQ9</accession>
<dbReference type="GO" id="GO:0015179">
    <property type="term" value="F:L-amino acid transmembrane transporter activity"/>
    <property type="evidence" value="ECO:0007669"/>
    <property type="project" value="TreeGrafter"/>
</dbReference>